<keyword evidence="1" id="KW-0479">Metal-binding</keyword>
<keyword evidence="5" id="KW-0812">Transmembrane</keyword>
<feature type="region of interest" description="Disordered" evidence="4">
    <location>
        <begin position="171"/>
        <end position="193"/>
    </location>
</feature>
<feature type="transmembrane region" description="Helical" evidence="5">
    <location>
        <begin position="6"/>
        <end position="25"/>
    </location>
</feature>
<feature type="domain" description="Plastocyanin-like" evidence="7">
    <location>
        <begin position="205"/>
        <end position="320"/>
    </location>
</feature>
<dbReference type="RefSeq" id="WP_106190218.1">
    <property type="nucleotide sequence ID" value="NZ_PVTF01000008.1"/>
</dbReference>
<keyword evidence="9" id="KW-1185">Reference proteome</keyword>
<evidence type="ECO:0000256" key="2">
    <source>
        <dbReference type="ARBA" id="ARBA00023002"/>
    </source>
</evidence>
<organism evidence="8 9">
    <name type="scientific">Umezawaea tangerina</name>
    <dbReference type="NCBI Taxonomy" id="84725"/>
    <lineage>
        <taxon>Bacteria</taxon>
        <taxon>Bacillati</taxon>
        <taxon>Actinomycetota</taxon>
        <taxon>Actinomycetes</taxon>
        <taxon>Pseudonocardiales</taxon>
        <taxon>Pseudonocardiaceae</taxon>
        <taxon>Umezawaea</taxon>
    </lineage>
</organism>
<comment type="caution">
    <text evidence="8">The sequence shown here is derived from an EMBL/GenBank/DDBJ whole genome shotgun (WGS) entry which is preliminary data.</text>
</comment>
<gene>
    <name evidence="8" type="ORF">CLV43_108271</name>
</gene>
<feature type="transmembrane region" description="Helical" evidence="5">
    <location>
        <begin position="67"/>
        <end position="83"/>
    </location>
</feature>
<proteinExistence type="predicted"/>
<feature type="transmembrane region" description="Helical" evidence="5">
    <location>
        <begin position="90"/>
        <end position="108"/>
    </location>
</feature>
<keyword evidence="5" id="KW-0472">Membrane</keyword>
<feature type="domain" description="Plastocyanin-like" evidence="6">
    <location>
        <begin position="498"/>
        <end position="596"/>
    </location>
</feature>
<dbReference type="InterPro" id="IPR011706">
    <property type="entry name" value="Cu-oxidase_C"/>
</dbReference>
<feature type="transmembrane region" description="Helical" evidence="5">
    <location>
        <begin position="147"/>
        <end position="165"/>
    </location>
</feature>
<evidence type="ECO:0000256" key="4">
    <source>
        <dbReference type="SAM" id="MobiDB-lite"/>
    </source>
</evidence>
<evidence type="ECO:0000259" key="6">
    <source>
        <dbReference type="Pfam" id="PF07731"/>
    </source>
</evidence>
<dbReference type="CDD" id="cd13861">
    <property type="entry name" value="CuRO_1_CumA_like"/>
    <property type="match status" value="1"/>
</dbReference>
<dbReference type="PANTHER" id="PTHR11709:SF394">
    <property type="entry name" value="FI03373P-RELATED"/>
    <property type="match status" value="1"/>
</dbReference>
<accession>A0A2T0SZM9</accession>
<dbReference type="SUPFAM" id="SSF49503">
    <property type="entry name" value="Cupredoxins"/>
    <property type="match status" value="2"/>
</dbReference>
<dbReference type="InterPro" id="IPR011707">
    <property type="entry name" value="Cu-oxidase-like_N"/>
</dbReference>
<evidence type="ECO:0000313" key="9">
    <source>
        <dbReference type="Proteomes" id="UP000239494"/>
    </source>
</evidence>
<evidence type="ECO:0000259" key="7">
    <source>
        <dbReference type="Pfam" id="PF07732"/>
    </source>
</evidence>
<dbReference type="InterPro" id="IPR002355">
    <property type="entry name" value="Cu_oxidase_Cu_BS"/>
</dbReference>
<feature type="transmembrane region" description="Helical" evidence="5">
    <location>
        <begin position="114"/>
        <end position="135"/>
    </location>
</feature>
<dbReference type="PANTHER" id="PTHR11709">
    <property type="entry name" value="MULTI-COPPER OXIDASE"/>
    <property type="match status" value="1"/>
</dbReference>
<dbReference type="GO" id="GO:0016491">
    <property type="term" value="F:oxidoreductase activity"/>
    <property type="evidence" value="ECO:0007669"/>
    <property type="project" value="UniProtKB-KW"/>
</dbReference>
<protein>
    <submittedName>
        <fullName evidence="8">FtsP/CotA-like multicopper oxidase with cupredoxin domain</fullName>
    </submittedName>
</protein>
<keyword evidence="5" id="KW-1133">Transmembrane helix</keyword>
<dbReference type="Proteomes" id="UP000239494">
    <property type="component" value="Unassembled WGS sequence"/>
</dbReference>
<evidence type="ECO:0000256" key="1">
    <source>
        <dbReference type="ARBA" id="ARBA00022723"/>
    </source>
</evidence>
<dbReference type="EMBL" id="PVTF01000008">
    <property type="protein sequence ID" value="PRY38871.1"/>
    <property type="molecule type" value="Genomic_DNA"/>
</dbReference>
<keyword evidence="2" id="KW-0560">Oxidoreductase</keyword>
<evidence type="ECO:0000313" key="8">
    <source>
        <dbReference type="EMBL" id="PRY38871.1"/>
    </source>
</evidence>
<evidence type="ECO:0000256" key="5">
    <source>
        <dbReference type="SAM" id="Phobius"/>
    </source>
</evidence>
<name>A0A2T0SZM9_9PSEU</name>
<dbReference type="Pfam" id="PF07732">
    <property type="entry name" value="Cu-oxidase_3"/>
    <property type="match status" value="1"/>
</dbReference>
<dbReference type="CDD" id="cd04202">
    <property type="entry name" value="CuRO_D2_2dMcoN_like"/>
    <property type="match status" value="1"/>
</dbReference>
<dbReference type="InterPro" id="IPR008972">
    <property type="entry name" value="Cupredoxin"/>
</dbReference>
<dbReference type="Pfam" id="PF07731">
    <property type="entry name" value="Cu-oxidase_2"/>
    <property type="match status" value="1"/>
</dbReference>
<feature type="transmembrane region" description="Helical" evidence="5">
    <location>
        <begin position="37"/>
        <end position="55"/>
    </location>
</feature>
<dbReference type="PROSITE" id="PS00080">
    <property type="entry name" value="MULTICOPPER_OXIDASE2"/>
    <property type="match status" value="1"/>
</dbReference>
<dbReference type="OrthoDB" id="345021at2"/>
<evidence type="ECO:0000256" key="3">
    <source>
        <dbReference type="ARBA" id="ARBA00023008"/>
    </source>
</evidence>
<keyword evidence="3" id="KW-0186">Copper</keyword>
<dbReference type="AlphaFoldDB" id="A0A2T0SZM9"/>
<sequence>MFEPLLLTDMTLAVLAIAAALALAARASADGRPRRRWLLVTAVLVAARLAVALLLLTGGPALADTRLVVQVPLAVVPVAVALWRPGTTTVHVGAAGVLLSVWWFLLPFGLQDTAVVLAGSAVALGVVTGLSVALGRWRAKGSRASRAPWLATAFLLVPAVSLALASQANAVPEEHHHPTSGATSVDTLTGPRDREPDVRMTLTAAHTQVRLDSGRTVDALTFNGTAPGPEIRAKQGQLVEVTLVNTDVDEGVTVHWHGVDVPNAEDGVAGVTQDAVPPGQRHVYRFVPDRPGTFWYHTHRDALGTVQRGLFGPLVIEDEQPFTGIERTVFTHEWPDATRPVVALDRSDQPSRQAARAGEDVRLRLVNSSREPKHVRVGGTGVAVAAIDGNAVQGATPLEEGTEFLLPAGGRRDLAFTMPDGPVTVAVAEAPDSAVLTFSPDGKADPAPLVDGPLFDPLAYGSGATPVPDGFDRDYDLRLDDGLGFSQGRFGYVSSLINGRLYPAVPTLTVAEGDRVRVRIANRSVIDHPMHLHGHRVRVLSRNGTPASGSPWWTDTLNVAPGEVYEVAFTADNPGIWMDHCHNFEHGADGMIMHLAYVGVSSPYSAAHLPE</sequence>
<dbReference type="InterPro" id="IPR045087">
    <property type="entry name" value="Cu-oxidase_fam"/>
</dbReference>
<dbReference type="Gene3D" id="2.60.40.420">
    <property type="entry name" value="Cupredoxins - blue copper proteins"/>
    <property type="match status" value="3"/>
</dbReference>
<dbReference type="GO" id="GO:0005507">
    <property type="term" value="F:copper ion binding"/>
    <property type="evidence" value="ECO:0007669"/>
    <property type="project" value="InterPro"/>
</dbReference>
<reference evidence="8 9" key="1">
    <citation type="submission" date="2018-03" db="EMBL/GenBank/DDBJ databases">
        <title>Genomic Encyclopedia of Archaeal and Bacterial Type Strains, Phase II (KMG-II): from individual species to whole genera.</title>
        <authorList>
            <person name="Goeker M."/>
        </authorList>
    </citation>
    <scope>NUCLEOTIDE SEQUENCE [LARGE SCALE GENOMIC DNA]</scope>
    <source>
        <strain evidence="8 9">DSM 44720</strain>
    </source>
</reference>